<dbReference type="EMBL" id="BKZW01000001">
    <property type="protein sequence ID" value="GER88635.1"/>
    <property type="molecule type" value="Genomic_DNA"/>
</dbReference>
<dbReference type="RefSeq" id="WP_162005219.1">
    <property type="nucleotide sequence ID" value="NZ_BKZW01000001.1"/>
</dbReference>
<organism evidence="1 2">
    <name type="scientific">Dictyobacter vulcani</name>
    <dbReference type="NCBI Taxonomy" id="2607529"/>
    <lineage>
        <taxon>Bacteria</taxon>
        <taxon>Bacillati</taxon>
        <taxon>Chloroflexota</taxon>
        <taxon>Ktedonobacteria</taxon>
        <taxon>Ktedonobacterales</taxon>
        <taxon>Dictyobacteraceae</taxon>
        <taxon>Dictyobacter</taxon>
    </lineage>
</organism>
<name>A0A5J4KL99_9CHLR</name>
<dbReference type="GO" id="GO:0006310">
    <property type="term" value="P:DNA recombination"/>
    <property type="evidence" value="ECO:0007669"/>
    <property type="project" value="InterPro"/>
</dbReference>
<sequence>MLRTFLASKGEWSLPSSPFFHARLPLPPGITQSYQVAKVSTVKGIRHQIGPSRALQRFQQDAFFTLLDIRKADQDWALINTIRDTRCRVSLYVEIKFFFPSQGKRNMSGGIDTVLDVVFTWLELNNSLVKSVTSAKFVDAEDPRCEIAVCCLVGK</sequence>
<evidence type="ECO:0000313" key="1">
    <source>
        <dbReference type="EMBL" id="GER88635.1"/>
    </source>
</evidence>
<dbReference type="GO" id="GO:0006281">
    <property type="term" value="P:DNA repair"/>
    <property type="evidence" value="ECO:0007669"/>
    <property type="project" value="InterPro"/>
</dbReference>
<comment type="caution">
    <text evidence="1">The sequence shown here is derived from an EMBL/GenBank/DDBJ whole genome shotgun (WGS) entry which is preliminary data.</text>
</comment>
<accession>A0A5J4KL99</accession>
<evidence type="ECO:0000313" key="2">
    <source>
        <dbReference type="Proteomes" id="UP000326912"/>
    </source>
</evidence>
<protein>
    <submittedName>
        <fullName evidence="1">Uncharacterized protein</fullName>
    </submittedName>
</protein>
<dbReference type="Gene3D" id="3.30.1330.70">
    <property type="entry name" value="Holliday junction resolvase RusA"/>
    <property type="match status" value="1"/>
</dbReference>
<dbReference type="GO" id="GO:0000287">
    <property type="term" value="F:magnesium ion binding"/>
    <property type="evidence" value="ECO:0007669"/>
    <property type="project" value="InterPro"/>
</dbReference>
<reference evidence="1 2" key="1">
    <citation type="submission" date="2019-10" db="EMBL/GenBank/DDBJ databases">
        <title>Dictyobacter vulcani sp. nov., within the class Ktedonobacteria, isolated from soil of volcanic Mt. Zao.</title>
        <authorList>
            <person name="Zheng Y."/>
            <person name="Wang C.M."/>
            <person name="Sakai Y."/>
            <person name="Abe K."/>
            <person name="Yokota A."/>
            <person name="Yabe S."/>
        </authorList>
    </citation>
    <scope>NUCLEOTIDE SEQUENCE [LARGE SCALE GENOMIC DNA]</scope>
    <source>
        <strain evidence="1 2">W12</strain>
    </source>
</reference>
<dbReference type="InterPro" id="IPR036614">
    <property type="entry name" value="RusA-like_sf"/>
</dbReference>
<dbReference type="Proteomes" id="UP000326912">
    <property type="component" value="Unassembled WGS sequence"/>
</dbReference>
<dbReference type="AlphaFoldDB" id="A0A5J4KL99"/>
<gene>
    <name evidence="1" type="ORF">KDW_27970</name>
</gene>
<keyword evidence="2" id="KW-1185">Reference proteome</keyword>
<proteinExistence type="predicted"/>